<dbReference type="InterPro" id="IPR008942">
    <property type="entry name" value="ENTH_VHS"/>
</dbReference>
<feature type="compositionally biased region" description="Polar residues" evidence="1">
    <location>
        <begin position="375"/>
        <end position="387"/>
    </location>
</feature>
<dbReference type="WBParaSite" id="SMTH1_73490.1">
    <property type="protein sequence ID" value="SMTH1_73490.1"/>
    <property type="gene ID" value="SMTH1_73490"/>
</dbReference>
<feature type="region of interest" description="Disordered" evidence="1">
    <location>
        <begin position="891"/>
        <end position="920"/>
    </location>
</feature>
<reference evidence="4" key="1">
    <citation type="submission" date="2023-11" db="UniProtKB">
        <authorList>
            <consortium name="WormBaseParasite"/>
        </authorList>
    </citation>
    <scope>IDENTIFICATION</scope>
</reference>
<organism evidence="3 4">
    <name type="scientific">Schistosoma mattheei</name>
    <dbReference type="NCBI Taxonomy" id="31246"/>
    <lineage>
        <taxon>Eukaryota</taxon>
        <taxon>Metazoa</taxon>
        <taxon>Spiralia</taxon>
        <taxon>Lophotrochozoa</taxon>
        <taxon>Platyhelminthes</taxon>
        <taxon>Trematoda</taxon>
        <taxon>Digenea</taxon>
        <taxon>Strigeidida</taxon>
        <taxon>Schistosomatoidea</taxon>
        <taxon>Schistosomatidae</taxon>
        <taxon>Schistosoma</taxon>
    </lineage>
</organism>
<dbReference type="Pfam" id="PF23228">
    <property type="entry name" value="zf_PCFS4"/>
    <property type="match status" value="1"/>
</dbReference>
<dbReference type="PROSITE" id="PS51391">
    <property type="entry name" value="CID"/>
    <property type="match status" value="1"/>
</dbReference>
<feature type="compositionally biased region" description="Basic and acidic residues" evidence="1">
    <location>
        <begin position="687"/>
        <end position="699"/>
    </location>
</feature>
<feature type="region of interest" description="Disordered" evidence="1">
    <location>
        <begin position="937"/>
        <end position="957"/>
    </location>
</feature>
<evidence type="ECO:0000259" key="2">
    <source>
        <dbReference type="PROSITE" id="PS51391"/>
    </source>
</evidence>
<dbReference type="InterPro" id="IPR006569">
    <property type="entry name" value="CID_dom"/>
</dbReference>
<dbReference type="InterPro" id="IPR045154">
    <property type="entry name" value="PCF11-like"/>
</dbReference>
<feature type="region of interest" description="Disordered" evidence="1">
    <location>
        <begin position="211"/>
        <end position="267"/>
    </location>
</feature>
<evidence type="ECO:0000313" key="4">
    <source>
        <dbReference type="WBParaSite" id="SMTH1_73490.1"/>
    </source>
</evidence>
<feature type="compositionally biased region" description="Basic and acidic residues" evidence="1">
    <location>
        <begin position="222"/>
        <end position="248"/>
    </location>
</feature>
<feature type="region of interest" description="Disordered" evidence="1">
    <location>
        <begin position="644"/>
        <end position="707"/>
    </location>
</feature>
<protein>
    <recommendedName>
        <fullName evidence="2">CID domain-containing protein</fullName>
    </recommendedName>
</protein>
<evidence type="ECO:0000313" key="3">
    <source>
        <dbReference type="Proteomes" id="UP000050791"/>
    </source>
</evidence>
<dbReference type="SUPFAM" id="SSF48464">
    <property type="entry name" value="ENTH/VHS domain"/>
    <property type="match status" value="1"/>
</dbReference>
<dbReference type="InterPro" id="IPR047415">
    <property type="entry name" value="Pcf11_CID"/>
</dbReference>
<dbReference type="InterPro" id="IPR057242">
    <property type="entry name" value="PCFS4-like"/>
</dbReference>
<feature type="compositionally biased region" description="Polar residues" evidence="1">
    <location>
        <begin position="665"/>
        <end position="675"/>
    </location>
</feature>
<dbReference type="GO" id="GO:0031124">
    <property type="term" value="P:mRNA 3'-end processing"/>
    <property type="evidence" value="ECO:0007669"/>
    <property type="project" value="InterPro"/>
</dbReference>
<feature type="region of interest" description="Disordered" evidence="1">
    <location>
        <begin position="280"/>
        <end position="299"/>
    </location>
</feature>
<dbReference type="Proteomes" id="UP000050791">
    <property type="component" value="Unassembled WGS sequence"/>
</dbReference>
<feature type="compositionally biased region" description="Polar residues" evidence="1">
    <location>
        <begin position="283"/>
        <end position="298"/>
    </location>
</feature>
<dbReference type="CDD" id="cd16982">
    <property type="entry name" value="CID_Pcf11"/>
    <property type="match status" value="1"/>
</dbReference>
<evidence type="ECO:0000256" key="1">
    <source>
        <dbReference type="SAM" id="MobiDB-lite"/>
    </source>
</evidence>
<dbReference type="Pfam" id="PF04818">
    <property type="entry name" value="CID"/>
    <property type="match status" value="1"/>
</dbReference>
<feature type="domain" description="CID" evidence="2">
    <location>
        <begin position="35"/>
        <end position="167"/>
    </location>
</feature>
<name>A0AA85BSX6_9TREM</name>
<proteinExistence type="predicted"/>
<dbReference type="Gene3D" id="1.25.40.90">
    <property type="match status" value="1"/>
</dbReference>
<dbReference type="GO" id="GO:0005737">
    <property type="term" value="C:cytoplasm"/>
    <property type="evidence" value="ECO:0007669"/>
    <property type="project" value="TreeGrafter"/>
</dbReference>
<dbReference type="GO" id="GO:0005849">
    <property type="term" value="C:mRNA cleavage factor complex"/>
    <property type="evidence" value="ECO:0007669"/>
    <property type="project" value="TreeGrafter"/>
</dbReference>
<dbReference type="GO" id="GO:0006369">
    <property type="term" value="P:termination of RNA polymerase II transcription"/>
    <property type="evidence" value="ECO:0007669"/>
    <property type="project" value="InterPro"/>
</dbReference>
<feature type="region of interest" description="Disordered" evidence="1">
    <location>
        <begin position="358"/>
        <end position="392"/>
    </location>
</feature>
<dbReference type="PANTHER" id="PTHR15921:SF3">
    <property type="entry name" value="PRE-MRNA CLEAVAGE COMPLEX 2 PROTEIN PCF11"/>
    <property type="match status" value="1"/>
</dbReference>
<dbReference type="SMART" id="SM00582">
    <property type="entry name" value="RPR"/>
    <property type="match status" value="1"/>
</dbReference>
<dbReference type="GO" id="GO:0000993">
    <property type="term" value="F:RNA polymerase II complex binding"/>
    <property type="evidence" value="ECO:0007669"/>
    <property type="project" value="InterPro"/>
</dbReference>
<dbReference type="GO" id="GO:0003729">
    <property type="term" value="F:mRNA binding"/>
    <property type="evidence" value="ECO:0007669"/>
    <property type="project" value="InterPro"/>
</dbReference>
<dbReference type="AlphaFoldDB" id="A0AA85BSX6"/>
<accession>A0AA85BSX6</accession>
<sequence length="1003" mass="112420">MLFKFLDLSLTSISAPPRLFRFLRYWLDVWLRNASASDLLSTFKKDLENLKDNDKYKINALTIFARDHKDTIGVAQSIVDLTLKHVQMIPAGLKLLGLYVIDSIVKNVGTPYRKLYTVDIVDAFVHSFQSIRDEKGRLKLYNLRTTWKDIFPNSRMYELDIRVREHDPAWPLLASAPEAKAAFRSLPNVPKIQTKTEPVVVSVKQEAKETSLTTKTVISASRDPRLNRKRKSPQESHSSEEYLIDRSGDQNMESVARKQGKQADASELSKKVMLFGGEDCDMRSQNTVPPSPARSSGWSDYIGKHSEVCSRRETKDIDMRFALSDPPLACSPSFSISEKISKGPLDVLSINKPDAVPPIPPVSRYDTEERLPPSEVQSGKSFGNSNPDIKLRPETLKSENIPPRYSKVDNFVPVKEHHPPPRITDFPRDRPQLNSSFQPPAIPPIRGPPIRGPVWSVEINGFPDMVNIGVDPRMLSLVTHPKPPRRITIDGQQFTLLLDRVQPLIAIGDRIHAVRFRCEFATIVIDGHCFNIPGTGFTRVSIGPRFYVAYLGGPGHELVIDGRPHTVPTTSHLTFINVGLHSVGVKFVGNVPRNVNVLPPIPPRLLKWAGQGLFGSPKNLFMAPLNPIKELARLAEHGYSSRNHAFVNRPVGNGKRPSPMRPTDAPNSSNQSNGQKLPEFVNPDISSKSEKPISNKDESSSNTSTPLNIDVHELFKKLVKAGIVPSTEHEKKPEPPELGSYSWERFKNPFGVEIDELYNGHQCGQCGLRFQSDLSPEFAKHLDYHYMKNSSYGQERRSRNFYQPLQYWLISEMTREGAPQFEPGSPIHDLQEYKCTAFADPSKNVCAVCYESFEVVWDHEEEEWMLKDAIRVDDKVYHPICQEDAGKEFSIKDEKKFPSPDPTENNKESTSSPEGVKEEAVDENAFTCDDFSTNTVIPGLSPSTSPQQCESEMLSSNTEPECEFNLSLKTESILSNSTISADPLAALKAVLKGDISSLSAQSH</sequence>
<dbReference type="PANTHER" id="PTHR15921">
    <property type="entry name" value="PRE-MRNA CLEAVAGE COMPLEX II"/>
    <property type="match status" value="1"/>
</dbReference>